<evidence type="ECO:0000313" key="1">
    <source>
        <dbReference type="EMBL" id="TCD60516.1"/>
    </source>
</evidence>
<accession>A0A4R0R3B9</accession>
<gene>
    <name evidence="1" type="ORF">EIP91_009943</name>
</gene>
<dbReference type="STRING" id="92696.A0A4R0R3B9"/>
<protein>
    <submittedName>
        <fullName evidence="1">Uncharacterized protein</fullName>
    </submittedName>
</protein>
<sequence>MHETSRLLEAAVVLSQRLHSAGVPHAFYGSVLNAVLSNAPQADEIYCIVEGGGTHPFKRVRQACAGSSDLTTTPSPWSNRLHATYHGRIPPIEIEILPAGEEGPRHLNGSTVALMAGVPFLTISEFLRAKLKAWALRRLDHDAQDIIYALTRYWDRVDINRIPEQDMRELVARYPAAQSSWKELRRKYSSHSRS</sequence>
<evidence type="ECO:0000313" key="2">
    <source>
        <dbReference type="Proteomes" id="UP000292702"/>
    </source>
</evidence>
<organism evidence="1 2">
    <name type="scientific">Steccherinum ochraceum</name>
    <dbReference type="NCBI Taxonomy" id="92696"/>
    <lineage>
        <taxon>Eukaryota</taxon>
        <taxon>Fungi</taxon>
        <taxon>Dikarya</taxon>
        <taxon>Basidiomycota</taxon>
        <taxon>Agaricomycotina</taxon>
        <taxon>Agaricomycetes</taxon>
        <taxon>Polyporales</taxon>
        <taxon>Steccherinaceae</taxon>
        <taxon>Steccherinum</taxon>
    </lineage>
</organism>
<keyword evidence="2" id="KW-1185">Reference proteome</keyword>
<dbReference type="EMBL" id="RWJN01000585">
    <property type="protein sequence ID" value="TCD60516.1"/>
    <property type="molecule type" value="Genomic_DNA"/>
</dbReference>
<dbReference type="AlphaFoldDB" id="A0A4R0R3B9"/>
<reference evidence="1 2" key="1">
    <citation type="submission" date="2018-11" db="EMBL/GenBank/DDBJ databases">
        <title>Genome assembly of Steccherinum ochraceum LE-BIN_3174, the white-rot fungus of the Steccherinaceae family (The Residual Polyporoid clade, Polyporales, Basidiomycota).</title>
        <authorList>
            <person name="Fedorova T.V."/>
            <person name="Glazunova O.A."/>
            <person name="Landesman E.O."/>
            <person name="Moiseenko K.V."/>
            <person name="Psurtseva N.V."/>
            <person name="Savinova O.S."/>
            <person name="Shakhova N.V."/>
            <person name="Tyazhelova T.V."/>
            <person name="Vasina D.V."/>
        </authorList>
    </citation>
    <scope>NUCLEOTIDE SEQUENCE [LARGE SCALE GENOMIC DNA]</scope>
    <source>
        <strain evidence="1 2">LE-BIN_3174</strain>
    </source>
</reference>
<name>A0A4R0R3B9_9APHY</name>
<dbReference type="OrthoDB" id="3168582at2759"/>
<proteinExistence type="predicted"/>
<dbReference type="Proteomes" id="UP000292702">
    <property type="component" value="Unassembled WGS sequence"/>
</dbReference>
<comment type="caution">
    <text evidence="1">The sequence shown here is derived from an EMBL/GenBank/DDBJ whole genome shotgun (WGS) entry which is preliminary data.</text>
</comment>